<sequence length="448" mass="51657">MRQNVLIIMSLSGTLVVVLYFVMYPLLDKFMGALWRYRFLKIALLFYLIPFSELKYRCYTILQTIFGFYGIKMDGNVPQILKRAESIIIGPDGQKVFPVIAKEVIIIVSLVASCSIMIIGIQLYQYFRVRQGLNQCIVKTQPSKRITDIFERIKQEVIVDKNIKLALLSYIEEPMVLGIWAPIIFLPESFKDWEEEELSYVIKHELIHIKNRDLIYKFIGLLVMAIHWFNPFCILLFKELSETAEICCDKQVIKGKKDDEIKKYSILLIDMATNNKKLTGRKILLSVGFAGSSAKRMKRRIKEMKKKEHINRIFIILVLVSVFYLAFTTTIFAYEPVKKIEDQNIGTNEMVDWEVFIPGCEMNREIENFSISEVVFVDENTAKTYDAAGTSPKAACSHDFVTGTVQKHVKNASGGCRVDYYDSQRCTICGYVKIGNKKYSITYDVCPH</sequence>
<keyword evidence="1" id="KW-0812">Transmembrane</keyword>
<dbReference type="HOGENOM" id="CLU_049303_0_0_9"/>
<feature type="transmembrane region" description="Helical" evidence="1">
    <location>
        <begin position="104"/>
        <end position="124"/>
    </location>
</feature>
<evidence type="ECO:0000256" key="1">
    <source>
        <dbReference type="SAM" id="Phobius"/>
    </source>
</evidence>
<keyword evidence="1" id="KW-0472">Membrane</keyword>
<feature type="domain" description="Peptidase M56" evidence="2">
    <location>
        <begin position="6"/>
        <end position="301"/>
    </location>
</feature>
<evidence type="ECO:0000313" key="4">
    <source>
        <dbReference type="Proteomes" id="UP000005384"/>
    </source>
</evidence>
<evidence type="ECO:0000259" key="2">
    <source>
        <dbReference type="Pfam" id="PF05569"/>
    </source>
</evidence>
<reference evidence="3 4" key="1">
    <citation type="submission" date="2011-08" db="EMBL/GenBank/DDBJ databases">
        <title>The Genome Sequence of Clostridium hathewayi WAL-18680.</title>
        <authorList>
            <consortium name="The Broad Institute Genome Sequencing Platform"/>
            <person name="Earl A."/>
            <person name="Ward D."/>
            <person name="Feldgarden M."/>
            <person name="Gevers D."/>
            <person name="Finegold S.M."/>
            <person name="Summanen P.H."/>
            <person name="Molitoris D.R."/>
            <person name="Song M."/>
            <person name="Daigneault M."/>
            <person name="Allen-Vercoe E."/>
            <person name="Young S.K."/>
            <person name="Zeng Q."/>
            <person name="Gargeya S."/>
            <person name="Fitzgerald M."/>
            <person name="Haas B."/>
            <person name="Abouelleil A."/>
            <person name="Alvarado L."/>
            <person name="Arachchi H.M."/>
            <person name="Berlin A."/>
            <person name="Brown A."/>
            <person name="Chapman S.B."/>
            <person name="Chen Z."/>
            <person name="Dunbar C."/>
            <person name="Freedman E."/>
            <person name="Gearin G."/>
            <person name="Gellesch M."/>
            <person name="Goldberg J."/>
            <person name="Griggs A."/>
            <person name="Gujja S."/>
            <person name="Heiman D."/>
            <person name="Howarth C."/>
            <person name="Larson L."/>
            <person name="Lui A."/>
            <person name="MacDonald P.J.P."/>
            <person name="Montmayeur A."/>
            <person name="Murphy C."/>
            <person name="Neiman D."/>
            <person name="Pearson M."/>
            <person name="Priest M."/>
            <person name="Roberts A."/>
            <person name="Saif S."/>
            <person name="Shea T."/>
            <person name="Shenoy N."/>
            <person name="Sisk P."/>
            <person name="Stolte C."/>
            <person name="Sykes S."/>
            <person name="Wortman J."/>
            <person name="Nusbaum C."/>
            <person name="Birren B."/>
        </authorList>
    </citation>
    <scope>NUCLEOTIDE SEQUENCE [LARGE SCALE GENOMIC DNA]</scope>
    <source>
        <strain evidence="3 4">WAL-18680</strain>
    </source>
</reference>
<keyword evidence="4" id="KW-1185">Reference proteome</keyword>
<dbReference type="RefSeq" id="WP_006780746.1">
    <property type="nucleotide sequence ID" value="NZ_CP040506.1"/>
</dbReference>
<dbReference type="InterPro" id="IPR008756">
    <property type="entry name" value="Peptidase_M56"/>
</dbReference>
<feature type="transmembrane region" description="Helical" evidence="1">
    <location>
        <begin position="39"/>
        <end position="56"/>
    </location>
</feature>
<name>G5IGY9_9FIRM</name>
<gene>
    <name evidence="3" type="ORF">HMPREF9473_02767</name>
</gene>
<dbReference type="Proteomes" id="UP000005384">
    <property type="component" value="Unassembled WGS sequence"/>
</dbReference>
<dbReference type="AlphaFoldDB" id="G5IGY9"/>
<dbReference type="PANTHER" id="PTHR34978">
    <property type="entry name" value="POSSIBLE SENSOR-TRANSDUCER PROTEIN BLAR"/>
    <property type="match status" value="1"/>
</dbReference>
<dbReference type="Pfam" id="PF05569">
    <property type="entry name" value="Peptidase_M56"/>
    <property type="match status" value="1"/>
</dbReference>
<evidence type="ECO:0000313" key="3">
    <source>
        <dbReference type="EMBL" id="EHI59245.1"/>
    </source>
</evidence>
<accession>G5IGY9</accession>
<feature type="transmembrane region" description="Helical" evidence="1">
    <location>
        <begin position="6"/>
        <end position="27"/>
    </location>
</feature>
<organism evidence="3 4">
    <name type="scientific">Hungatella hathewayi WAL-18680</name>
    <dbReference type="NCBI Taxonomy" id="742737"/>
    <lineage>
        <taxon>Bacteria</taxon>
        <taxon>Bacillati</taxon>
        <taxon>Bacillota</taxon>
        <taxon>Clostridia</taxon>
        <taxon>Lachnospirales</taxon>
        <taxon>Lachnospiraceae</taxon>
        <taxon>Hungatella</taxon>
    </lineage>
</organism>
<feature type="transmembrane region" description="Helical" evidence="1">
    <location>
        <begin position="314"/>
        <end position="334"/>
    </location>
</feature>
<dbReference type="PATRIC" id="fig|742737.3.peg.2775"/>
<dbReference type="InterPro" id="IPR052173">
    <property type="entry name" value="Beta-lactam_resp_regulator"/>
</dbReference>
<dbReference type="PANTHER" id="PTHR34978:SF3">
    <property type="entry name" value="SLR0241 PROTEIN"/>
    <property type="match status" value="1"/>
</dbReference>
<dbReference type="EMBL" id="ADLN01000069">
    <property type="protein sequence ID" value="EHI59245.1"/>
    <property type="molecule type" value="Genomic_DNA"/>
</dbReference>
<proteinExistence type="predicted"/>
<feature type="transmembrane region" description="Helical" evidence="1">
    <location>
        <begin position="214"/>
        <end position="237"/>
    </location>
</feature>
<dbReference type="CDD" id="cd07341">
    <property type="entry name" value="M56_BlaR1_MecR1_like"/>
    <property type="match status" value="1"/>
</dbReference>
<comment type="caution">
    <text evidence="3">The sequence shown here is derived from an EMBL/GenBank/DDBJ whole genome shotgun (WGS) entry which is preliminary data.</text>
</comment>
<keyword evidence="1" id="KW-1133">Transmembrane helix</keyword>
<protein>
    <recommendedName>
        <fullName evidence="2">Peptidase M56 domain-containing protein</fullName>
    </recommendedName>
</protein>